<reference evidence="8 9" key="1">
    <citation type="journal article" date="2019" name="Int. J. Syst. Evol. Microbiol.">
        <title>Clostridium fermenticellae sp. nov., isolated from the mud in a fermentation cellar for the production of the Chinese liquor, baijiu.</title>
        <authorList>
            <person name="Xu P.X."/>
            <person name="Chai L.J."/>
            <person name="Qiu T."/>
            <person name="Zhang X.J."/>
            <person name="Lu Z.M."/>
            <person name="Xiao C."/>
            <person name="Wang S.T."/>
            <person name="Shen C.H."/>
            <person name="Shi J.S."/>
            <person name="Xu Z.H."/>
        </authorList>
    </citation>
    <scope>NUCLEOTIDE SEQUENCE [LARGE SCALE GENOMIC DNA]</scope>
    <source>
        <strain evidence="8 9">JN500901</strain>
    </source>
</reference>
<evidence type="ECO:0000256" key="6">
    <source>
        <dbReference type="PROSITE-ProRule" id="PRU01373"/>
    </source>
</evidence>
<evidence type="ECO:0000256" key="2">
    <source>
        <dbReference type="ARBA" id="ARBA00022679"/>
    </source>
</evidence>
<dbReference type="UniPathway" id="UPA00219"/>
<dbReference type="GO" id="GO:0009252">
    <property type="term" value="P:peptidoglycan biosynthetic process"/>
    <property type="evidence" value="ECO:0007669"/>
    <property type="project" value="UniProtKB-UniPathway"/>
</dbReference>
<dbReference type="GO" id="GO:0008360">
    <property type="term" value="P:regulation of cell shape"/>
    <property type="evidence" value="ECO:0007669"/>
    <property type="project" value="UniProtKB-UniRule"/>
</dbReference>
<sequence length="96" mass="11276">MPYFLNDDQYDEIPSGVFYINGKGSYNYEGSRRYYVKFFSNYLIHSIPLDEKGNIIECRGNRFGFNIAYDSIRVSIQDSDWLFKFISDGSAVIIHY</sequence>
<dbReference type="GO" id="GO:0016740">
    <property type="term" value="F:transferase activity"/>
    <property type="evidence" value="ECO:0007669"/>
    <property type="project" value="UniProtKB-KW"/>
</dbReference>
<evidence type="ECO:0000256" key="4">
    <source>
        <dbReference type="ARBA" id="ARBA00022984"/>
    </source>
</evidence>
<dbReference type="CDD" id="cd16913">
    <property type="entry name" value="YkuD_like"/>
    <property type="match status" value="1"/>
</dbReference>
<protein>
    <submittedName>
        <fullName evidence="8">L,D-transpeptidase</fullName>
    </submittedName>
</protein>
<evidence type="ECO:0000256" key="1">
    <source>
        <dbReference type="ARBA" id="ARBA00004752"/>
    </source>
</evidence>
<evidence type="ECO:0000259" key="7">
    <source>
        <dbReference type="PROSITE" id="PS52029"/>
    </source>
</evidence>
<dbReference type="GO" id="GO:0071555">
    <property type="term" value="P:cell wall organization"/>
    <property type="evidence" value="ECO:0007669"/>
    <property type="project" value="UniProtKB-UniRule"/>
</dbReference>
<dbReference type="Proteomes" id="UP000266301">
    <property type="component" value="Chromosome"/>
</dbReference>
<keyword evidence="5 6" id="KW-0961">Cell wall biogenesis/degradation</keyword>
<dbReference type="PROSITE" id="PS52029">
    <property type="entry name" value="LD_TPASE"/>
    <property type="match status" value="1"/>
</dbReference>
<proteinExistence type="predicted"/>
<dbReference type="KEGG" id="cfer:D4Z93_00085"/>
<accession>A0A386H755</accession>
<dbReference type="InterPro" id="IPR005490">
    <property type="entry name" value="LD_TPept_cat_dom"/>
</dbReference>
<gene>
    <name evidence="8" type="ORF">D4Z93_00085</name>
</gene>
<comment type="caution">
    <text evidence="6">Lacks conserved residue(s) required for the propagation of feature annotation.</text>
</comment>
<organism evidence="8 9">
    <name type="scientific">Clostridium fermenticellae</name>
    <dbReference type="NCBI Taxonomy" id="2068654"/>
    <lineage>
        <taxon>Bacteria</taxon>
        <taxon>Bacillati</taxon>
        <taxon>Bacillota</taxon>
        <taxon>Clostridia</taxon>
        <taxon>Eubacteriales</taxon>
        <taxon>Clostridiaceae</taxon>
        <taxon>Clostridium</taxon>
    </lineage>
</organism>
<keyword evidence="4 6" id="KW-0573">Peptidoglycan synthesis</keyword>
<dbReference type="OrthoDB" id="177750at2"/>
<keyword evidence="2" id="KW-0808">Transferase</keyword>
<dbReference type="Gene3D" id="2.40.440.10">
    <property type="entry name" value="L,D-transpeptidase catalytic domain-like"/>
    <property type="match status" value="1"/>
</dbReference>
<evidence type="ECO:0000256" key="3">
    <source>
        <dbReference type="ARBA" id="ARBA00022960"/>
    </source>
</evidence>
<dbReference type="AlphaFoldDB" id="A0A386H755"/>
<keyword evidence="9" id="KW-1185">Reference proteome</keyword>
<comment type="pathway">
    <text evidence="1 6">Cell wall biogenesis; peptidoglycan biosynthesis.</text>
</comment>
<evidence type="ECO:0000313" key="8">
    <source>
        <dbReference type="EMBL" id="AYD41383.1"/>
    </source>
</evidence>
<name>A0A386H755_9CLOT</name>
<keyword evidence="3 6" id="KW-0133">Cell shape</keyword>
<feature type="domain" description="L,D-TPase catalytic" evidence="7">
    <location>
        <begin position="1"/>
        <end position="95"/>
    </location>
</feature>
<evidence type="ECO:0000256" key="5">
    <source>
        <dbReference type="ARBA" id="ARBA00023316"/>
    </source>
</evidence>
<dbReference type="InterPro" id="IPR038063">
    <property type="entry name" value="Transpep_catalytic_dom"/>
</dbReference>
<dbReference type="EMBL" id="CP032416">
    <property type="protein sequence ID" value="AYD41383.1"/>
    <property type="molecule type" value="Genomic_DNA"/>
</dbReference>
<dbReference type="SUPFAM" id="SSF141523">
    <property type="entry name" value="L,D-transpeptidase catalytic domain-like"/>
    <property type="match status" value="1"/>
</dbReference>
<evidence type="ECO:0000313" key="9">
    <source>
        <dbReference type="Proteomes" id="UP000266301"/>
    </source>
</evidence>